<feature type="repeat" description="WD" evidence="3">
    <location>
        <begin position="1232"/>
        <end position="1273"/>
    </location>
</feature>
<feature type="repeat" description="WD" evidence="3">
    <location>
        <begin position="927"/>
        <end position="967"/>
    </location>
</feature>
<evidence type="ECO:0000313" key="7">
    <source>
        <dbReference type="Proteomes" id="UP000663841"/>
    </source>
</evidence>
<dbReference type="InterPro" id="IPR001680">
    <property type="entry name" value="WD40_rpt"/>
</dbReference>
<dbReference type="InterPro" id="IPR027417">
    <property type="entry name" value="P-loop_NTPase"/>
</dbReference>
<feature type="repeat" description="WD" evidence="3">
    <location>
        <begin position="1099"/>
        <end position="1140"/>
    </location>
</feature>
<feature type="repeat" description="WD" evidence="3">
    <location>
        <begin position="841"/>
        <end position="882"/>
    </location>
</feature>
<dbReference type="InterPro" id="IPR007111">
    <property type="entry name" value="NACHT_NTPase"/>
</dbReference>
<dbReference type="PANTHER" id="PTHR22847">
    <property type="entry name" value="WD40 REPEAT PROTEIN"/>
    <property type="match status" value="1"/>
</dbReference>
<evidence type="ECO:0000256" key="3">
    <source>
        <dbReference type="PROSITE-ProRule" id="PRU00221"/>
    </source>
</evidence>
<feature type="repeat" description="WD" evidence="3">
    <location>
        <begin position="969"/>
        <end position="1010"/>
    </location>
</feature>
<feature type="repeat" description="WD" evidence="3">
    <location>
        <begin position="1053"/>
        <end position="1094"/>
    </location>
</feature>
<evidence type="ECO:0000256" key="2">
    <source>
        <dbReference type="ARBA" id="ARBA00022737"/>
    </source>
</evidence>
<keyword evidence="2" id="KW-0677">Repeat</keyword>
<feature type="repeat" description="WD" evidence="3">
    <location>
        <begin position="1012"/>
        <end position="1047"/>
    </location>
</feature>
<dbReference type="SMART" id="SM00320">
    <property type="entry name" value="WD40"/>
    <property type="match status" value="13"/>
</dbReference>
<dbReference type="Pfam" id="PF24883">
    <property type="entry name" value="NPHP3_N"/>
    <property type="match status" value="1"/>
</dbReference>
<dbReference type="InterPro" id="IPR020472">
    <property type="entry name" value="WD40_PAC1"/>
</dbReference>
<dbReference type="PROSITE" id="PS50294">
    <property type="entry name" value="WD_REPEATS_REGION"/>
    <property type="match status" value="11"/>
</dbReference>
<comment type="caution">
    <text evidence="6">The sequence shown here is derived from an EMBL/GenBank/DDBJ whole genome shotgun (WGS) entry which is preliminary data.</text>
</comment>
<organism evidence="6 7">
    <name type="scientific">Rhizoctonia solani</name>
    <dbReference type="NCBI Taxonomy" id="456999"/>
    <lineage>
        <taxon>Eukaryota</taxon>
        <taxon>Fungi</taxon>
        <taxon>Dikarya</taxon>
        <taxon>Basidiomycota</taxon>
        <taxon>Agaricomycotina</taxon>
        <taxon>Agaricomycetes</taxon>
        <taxon>Cantharellales</taxon>
        <taxon>Ceratobasidiaceae</taxon>
        <taxon>Rhizoctonia</taxon>
    </lineage>
</organism>
<dbReference type="CDD" id="cd00200">
    <property type="entry name" value="WD40"/>
    <property type="match status" value="2"/>
</dbReference>
<dbReference type="PROSITE" id="PS50082">
    <property type="entry name" value="WD_REPEATS_2"/>
    <property type="match status" value="11"/>
</dbReference>
<evidence type="ECO:0000313" key="6">
    <source>
        <dbReference type="EMBL" id="CAE6469332.1"/>
    </source>
</evidence>
<dbReference type="InterPro" id="IPR036322">
    <property type="entry name" value="WD40_repeat_dom_sf"/>
</dbReference>
<feature type="repeat" description="WD" evidence="3">
    <location>
        <begin position="1360"/>
        <end position="1392"/>
    </location>
</feature>
<dbReference type="Proteomes" id="UP000663841">
    <property type="component" value="Unassembled WGS sequence"/>
</dbReference>
<gene>
    <name evidence="6" type="ORF">RDB_LOCUS172837</name>
</gene>
<dbReference type="PANTHER" id="PTHR22847:SF637">
    <property type="entry name" value="WD REPEAT DOMAIN 5B"/>
    <property type="match status" value="1"/>
</dbReference>
<keyword evidence="1 3" id="KW-0853">WD repeat</keyword>
<dbReference type="InterPro" id="IPR056884">
    <property type="entry name" value="NPHP3-like_N"/>
</dbReference>
<dbReference type="Pfam" id="PF00400">
    <property type="entry name" value="WD40"/>
    <property type="match status" value="12"/>
</dbReference>
<feature type="repeat" description="WD" evidence="3">
    <location>
        <begin position="884"/>
        <end position="919"/>
    </location>
</feature>
<accession>A0A8H3C1T7</accession>
<sequence length="1483" mass="164370">MFFKRIFKGEKKKRSGRESHESPSIGDTPSPSASIRSTSPTPAPSAAASAQTEIMAASVDKWANLTAFLGLLHRTPSFSPLAAVIDDLSWFLRAHENFVMAQEEYQALRTQLEALFNDLRLHFSVGAPLSMTTSMLNLCGAIGAELRQVYGTQDRNTISRLLKVEYDLDKVTGCYRRIQSHLDRVMLNATLNMLRVVDKQAAEAQLRQLNPSMSARYNSAEAHVVQRRECTPNTREQVLLDLKDWKDKSGGENVCWMNGMAGTGKTTITNTLCSTLDQNYELGASFFCTRSLPACRDVKLILPTIAYQLARFSDPFRGALLQVLDRDPDVHTKVLRVQFQRIILEPLRDVKGSLPTNLVVVIDALDECDDGNGVEQILVVLLENASELPVKFLVSSRPEYHIRHQIGKSNRRTQITLHELDERMVKADIETYLKTEIALMSIPLTTEQLEDLVKRAGVLFIYAATVLRYITDGDPLERLNTVLQASNIAQGTSKKTKEIDGLYEAVLVSALGNPRLESSEKQRMELVLHTVVCAQEPLTVEALAGLLGFNSSKVVAALKPLCKVVAALKPLWSVLHVSERHDIDRVNILHASFPEYMLDPRRSGQFTCNVELHHGKLADFCFRRIGRNIPQFNICKLESSYRFDADVTQIEEKVKQMIPMDLLYASQYWAEHLCLGGKSDERATALHHFLSKRLLLWMEVLNLTKRIEKSTRLVEKAISWLQETTGFKSTIELAQDAGRLTNMFVTSPISQSTPHLYISALASWPPHQPVGRHYSQQAIDLVQINGIEGVERQLGLLSLIPAGNEVLCVAYSPNGRFFAAGTDKRVLIWDAVTCRMTIDPIKGHSDLVRAIAISPDGTRICSGSQDKTLRIWDPQNGQLVAGPLTGHTGWVSSVGYSPNGQWLSSGSSHGDVRIWSTQNWEMQGNPLDGHDGPIYSVIFSPSSIIVAAASESLIHLWDPFSGRMVVDPLKGHTGVIWSLAFLPDGKYLISGSSDCTICIWDVHSGQVAFGPFNEHIYTVSAVAVSPSGHIMVSAAADNTIRTWDTKTWQSRVLFRNTGSVRSVAFSSDGSRLVSGSGDGNVRLWEIQEESDKHVANHTLERHSGWIRSVAVSPCSKYIISGSHDMTVCVWDSQSGRLVGGPLKHNHRVIKVGTSANSDRIFSVSAERIIHVWNWPIGKLEYMVGPIETDGQYSAQYSEFWPADFLFDGKRVVCGSMSGKIYMQNNSRPFLSLTGHNAGLYSIAFSPYKRLFISGSADGALMIWNASTGERLFKPLRGHSMRIYSIAFSPDGIQVASGSSDRTIRMWSSLTGAPIGNPFEGHTRSVRSVAFSPSGSQLVSGSEDMTVRIWDVASGQSFAVFEGHTNAVLSVGFSPNGTQIVSGSADITIRLWKAPTQSASLGRSINNREGYTTVDWEMDSDGWVRDTQNRLLLWVPLDLRSALLRQQNTGLISRQGCIELDFTNARIGDKWETCYKPFPPASEN</sequence>
<feature type="compositionally biased region" description="Low complexity" evidence="4">
    <location>
        <begin position="28"/>
        <end position="45"/>
    </location>
</feature>
<dbReference type="SUPFAM" id="SSF52540">
    <property type="entry name" value="P-loop containing nucleoside triphosphate hydrolases"/>
    <property type="match status" value="1"/>
</dbReference>
<evidence type="ECO:0000259" key="5">
    <source>
        <dbReference type="PROSITE" id="PS50837"/>
    </source>
</evidence>
<dbReference type="InterPro" id="IPR015943">
    <property type="entry name" value="WD40/YVTN_repeat-like_dom_sf"/>
</dbReference>
<protein>
    <recommendedName>
        <fullName evidence="5">NACHT domain-containing protein</fullName>
    </recommendedName>
</protein>
<reference evidence="6" key="1">
    <citation type="submission" date="2021-01" db="EMBL/GenBank/DDBJ databases">
        <authorList>
            <person name="Kaushik A."/>
        </authorList>
    </citation>
    <scope>NUCLEOTIDE SEQUENCE</scope>
    <source>
        <strain evidence="6">AG3-T5</strain>
    </source>
</reference>
<dbReference type="PROSITE" id="PS00678">
    <property type="entry name" value="WD_REPEATS_1"/>
    <property type="match status" value="5"/>
</dbReference>
<proteinExistence type="predicted"/>
<name>A0A8H3C1T7_9AGAM</name>
<dbReference type="Gene3D" id="2.130.10.10">
    <property type="entry name" value="YVTN repeat-like/Quinoprotein amine dehydrogenase"/>
    <property type="match status" value="4"/>
</dbReference>
<dbReference type="PROSITE" id="PS50837">
    <property type="entry name" value="NACHT"/>
    <property type="match status" value="1"/>
</dbReference>
<feature type="domain" description="NACHT" evidence="5">
    <location>
        <begin position="253"/>
        <end position="398"/>
    </location>
</feature>
<feature type="region of interest" description="Disordered" evidence="4">
    <location>
        <begin position="1"/>
        <end position="45"/>
    </location>
</feature>
<dbReference type="SUPFAM" id="SSF50960">
    <property type="entry name" value="TolB, C-terminal domain"/>
    <property type="match status" value="1"/>
</dbReference>
<dbReference type="SUPFAM" id="SSF50978">
    <property type="entry name" value="WD40 repeat-like"/>
    <property type="match status" value="2"/>
</dbReference>
<dbReference type="GO" id="GO:1990234">
    <property type="term" value="C:transferase complex"/>
    <property type="evidence" value="ECO:0007669"/>
    <property type="project" value="UniProtKB-ARBA"/>
</dbReference>
<evidence type="ECO:0000256" key="1">
    <source>
        <dbReference type="ARBA" id="ARBA00022574"/>
    </source>
</evidence>
<feature type="repeat" description="WD" evidence="3">
    <location>
        <begin position="1318"/>
        <end position="1359"/>
    </location>
</feature>
<dbReference type="EMBL" id="CAJMWW010000380">
    <property type="protein sequence ID" value="CAE6469332.1"/>
    <property type="molecule type" value="Genomic_DNA"/>
</dbReference>
<dbReference type="PRINTS" id="PR00320">
    <property type="entry name" value="GPROTEINBRPT"/>
</dbReference>
<dbReference type="InterPro" id="IPR019775">
    <property type="entry name" value="WD40_repeat_CS"/>
</dbReference>
<dbReference type="Gene3D" id="3.40.50.300">
    <property type="entry name" value="P-loop containing nucleotide triphosphate hydrolases"/>
    <property type="match status" value="1"/>
</dbReference>
<evidence type="ECO:0000256" key="4">
    <source>
        <dbReference type="SAM" id="MobiDB-lite"/>
    </source>
</evidence>
<feature type="repeat" description="WD" evidence="3">
    <location>
        <begin position="1275"/>
        <end position="1307"/>
    </location>
</feature>